<keyword evidence="5" id="KW-0732">Signal</keyword>
<gene>
    <name evidence="10" type="ORF">QN277_028179</name>
</gene>
<dbReference type="GO" id="GO:0005886">
    <property type="term" value="C:plasma membrane"/>
    <property type="evidence" value="ECO:0007669"/>
    <property type="project" value="UniProtKB-SubCell"/>
</dbReference>
<comment type="subcellular location">
    <subcellularLocation>
        <location evidence="1">Cell membrane</location>
        <topology evidence="1">Lipid-anchor</topology>
        <topology evidence="1">GPI-anchor</topology>
    </subcellularLocation>
</comment>
<keyword evidence="11" id="KW-1185">Reference proteome</keyword>
<evidence type="ECO:0000256" key="4">
    <source>
        <dbReference type="ARBA" id="ARBA00022622"/>
    </source>
</evidence>
<comment type="caution">
    <text evidence="10">The sequence shown here is derived from an EMBL/GenBank/DDBJ whole genome shotgun (WGS) entry which is preliminary data.</text>
</comment>
<evidence type="ECO:0000256" key="5">
    <source>
        <dbReference type="ARBA" id="ARBA00022729"/>
    </source>
</evidence>
<dbReference type="Proteomes" id="UP001293593">
    <property type="component" value="Unassembled WGS sequence"/>
</dbReference>
<accession>A0AAE1MCV4</accession>
<evidence type="ECO:0000313" key="10">
    <source>
        <dbReference type="EMBL" id="KAK4262642.1"/>
    </source>
</evidence>
<evidence type="ECO:0000259" key="9">
    <source>
        <dbReference type="Pfam" id="PF14368"/>
    </source>
</evidence>
<dbReference type="Pfam" id="PF14368">
    <property type="entry name" value="LTP_2"/>
    <property type="match status" value="1"/>
</dbReference>
<dbReference type="InterPro" id="IPR036312">
    <property type="entry name" value="Bifun_inhib/LTP/seed_sf"/>
</dbReference>
<evidence type="ECO:0000256" key="2">
    <source>
        <dbReference type="ARBA" id="ARBA00009748"/>
    </source>
</evidence>
<keyword evidence="3" id="KW-1003">Cell membrane</keyword>
<dbReference type="InterPro" id="IPR043325">
    <property type="entry name" value="LTSS"/>
</dbReference>
<reference evidence="10" key="1">
    <citation type="submission" date="2023-10" db="EMBL/GenBank/DDBJ databases">
        <title>Chromosome-level genome of the transformable northern wattle, Acacia crassicarpa.</title>
        <authorList>
            <person name="Massaro I."/>
            <person name="Sinha N.R."/>
            <person name="Poethig S."/>
            <person name="Leichty A.R."/>
        </authorList>
    </citation>
    <scope>NUCLEOTIDE SEQUENCE</scope>
    <source>
        <strain evidence="10">Acra3RX</strain>
        <tissue evidence="10">Leaf</tissue>
    </source>
</reference>
<sequence>MKQETKREKKKMMNKGILMVAAAAAVMVMAVVGEAQIDAGCAQQLSPCLDFVESANPPVSCCGPIQDVVINDLSCLCFLYTNSDFLQTYGLNRTIAVGLVRRCGITVSFASCHASAAAPPTQATLARATPGAEAGGVGRVSRTTGLAFVLLFGAALVLH</sequence>
<dbReference type="GO" id="GO:0098552">
    <property type="term" value="C:side of membrane"/>
    <property type="evidence" value="ECO:0007669"/>
    <property type="project" value="UniProtKB-KW"/>
</dbReference>
<name>A0AAE1MCV4_9FABA</name>
<evidence type="ECO:0000256" key="7">
    <source>
        <dbReference type="ARBA" id="ARBA00023180"/>
    </source>
</evidence>
<evidence type="ECO:0000256" key="8">
    <source>
        <dbReference type="ARBA" id="ARBA00023288"/>
    </source>
</evidence>
<keyword evidence="6" id="KW-1015">Disulfide bond</keyword>
<proteinExistence type="inferred from homology"/>
<dbReference type="CDD" id="cd00010">
    <property type="entry name" value="AAI_LTSS"/>
    <property type="match status" value="1"/>
</dbReference>
<keyword evidence="8" id="KW-0449">Lipoprotein</keyword>
<dbReference type="Gene3D" id="1.10.110.10">
    <property type="entry name" value="Plant lipid-transfer and hydrophobic proteins"/>
    <property type="match status" value="1"/>
</dbReference>
<keyword evidence="7" id="KW-0325">Glycoprotein</keyword>
<evidence type="ECO:0000313" key="11">
    <source>
        <dbReference type="Proteomes" id="UP001293593"/>
    </source>
</evidence>
<evidence type="ECO:0000256" key="3">
    <source>
        <dbReference type="ARBA" id="ARBA00022475"/>
    </source>
</evidence>
<dbReference type="SUPFAM" id="SSF47699">
    <property type="entry name" value="Bifunctional inhibitor/lipid-transfer protein/seed storage 2S albumin"/>
    <property type="match status" value="1"/>
</dbReference>
<dbReference type="EMBL" id="JAWXYG010000009">
    <property type="protein sequence ID" value="KAK4262642.1"/>
    <property type="molecule type" value="Genomic_DNA"/>
</dbReference>
<organism evidence="10 11">
    <name type="scientific">Acacia crassicarpa</name>
    <name type="common">northern wattle</name>
    <dbReference type="NCBI Taxonomy" id="499986"/>
    <lineage>
        <taxon>Eukaryota</taxon>
        <taxon>Viridiplantae</taxon>
        <taxon>Streptophyta</taxon>
        <taxon>Embryophyta</taxon>
        <taxon>Tracheophyta</taxon>
        <taxon>Spermatophyta</taxon>
        <taxon>Magnoliopsida</taxon>
        <taxon>eudicotyledons</taxon>
        <taxon>Gunneridae</taxon>
        <taxon>Pentapetalae</taxon>
        <taxon>rosids</taxon>
        <taxon>fabids</taxon>
        <taxon>Fabales</taxon>
        <taxon>Fabaceae</taxon>
        <taxon>Caesalpinioideae</taxon>
        <taxon>mimosoid clade</taxon>
        <taxon>Acacieae</taxon>
        <taxon>Acacia</taxon>
    </lineage>
</organism>
<evidence type="ECO:0000256" key="6">
    <source>
        <dbReference type="ARBA" id="ARBA00023157"/>
    </source>
</evidence>
<feature type="domain" description="Bifunctional inhibitor/plant lipid transfer protein/seed storage helical" evidence="9">
    <location>
        <begin position="23"/>
        <end position="112"/>
    </location>
</feature>
<comment type="similarity">
    <text evidence="2">Belongs to the plant LTP family.</text>
</comment>
<dbReference type="PANTHER" id="PTHR33044">
    <property type="entry name" value="BIFUNCTIONAL INHIBITOR/LIPID-TRANSFER PROTEIN/SEED STORAGE 2S ALBUMIN SUPERFAMILY PROTEIN-RELATED"/>
    <property type="match status" value="1"/>
</dbReference>
<protein>
    <recommendedName>
        <fullName evidence="9">Bifunctional inhibitor/plant lipid transfer protein/seed storage helical domain-containing protein</fullName>
    </recommendedName>
</protein>
<dbReference type="AlphaFoldDB" id="A0AAE1MCV4"/>
<keyword evidence="4" id="KW-0336">GPI-anchor</keyword>
<evidence type="ECO:0000256" key="1">
    <source>
        <dbReference type="ARBA" id="ARBA00004609"/>
    </source>
</evidence>
<dbReference type="InterPro" id="IPR016140">
    <property type="entry name" value="Bifunc_inhib/LTP/seed_store"/>
</dbReference>
<keyword evidence="4" id="KW-0472">Membrane</keyword>